<evidence type="ECO:0000313" key="4">
    <source>
        <dbReference type="EMBL" id="GAA99608.1"/>
    </source>
</evidence>
<dbReference type="OrthoDB" id="2527908at2759"/>
<reference evidence="4 5" key="1">
    <citation type="journal article" date="2011" name="J. Gen. Appl. Microbiol.">
        <title>Draft genome sequencing of the enigmatic basidiomycete Mixia osmundae.</title>
        <authorList>
            <person name="Nishida H."/>
            <person name="Nagatsuka Y."/>
            <person name="Sugiyama J."/>
        </authorList>
    </citation>
    <scope>NUCLEOTIDE SEQUENCE [LARGE SCALE GENOMIC DNA]</scope>
    <source>
        <strain evidence="5">CBS 9802 / IAM 14324 / JCM 22182 / KY 12970</strain>
    </source>
</reference>
<reference evidence="4 5" key="2">
    <citation type="journal article" date="2012" name="Open Biol.">
        <title>Characteristics of nucleosomes and linker DNA regions on the genome of the basidiomycete Mixia osmundae revealed by mono- and dinucleosome mapping.</title>
        <authorList>
            <person name="Nishida H."/>
            <person name="Kondo S."/>
            <person name="Matsumoto T."/>
            <person name="Suzuki Y."/>
            <person name="Yoshikawa H."/>
            <person name="Taylor T.D."/>
            <person name="Sugiyama J."/>
        </authorList>
    </citation>
    <scope>NUCLEOTIDE SEQUENCE [LARGE SCALE GENOMIC DNA]</scope>
    <source>
        <strain evidence="5">CBS 9802 / IAM 14324 / JCM 22182 / KY 12970</strain>
    </source>
</reference>
<keyword evidence="2" id="KW-0472">Membrane</keyword>
<comment type="caution">
    <text evidence="4">The sequence shown here is derived from an EMBL/GenBank/DDBJ whole genome shotgun (WGS) entry which is preliminary data.</text>
</comment>
<keyword evidence="3" id="KW-0732">Signal</keyword>
<dbReference type="InParanoid" id="G7E8Z0"/>
<dbReference type="AlphaFoldDB" id="G7E8Z0"/>
<dbReference type="Proteomes" id="UP000009131">
    <property type="component" value="Unassembled WGS sequence"/>
</dbReference>
<feature type="compositionally biased region" description="Polar residues" evidence="1">
    <location>
        <begin position="389"/>
        <end position="400"/>
    </location>
</feature>
<proteinExistence type="predicted"/>
<accession>G7E8Z0</accession>
<feature type="chain" id="PRO_5009955846" description="Mid2 domain-containing protein" evidence="3">
    <location>
        <begin position="33"/>
        <end position="510"/>
    </location>
</feature>
<feature type="region of interest" description="Disordered" evidence="1">
    <location>
        <begin position="433"/>
        <end position="510"/>
    </location>
</feature>
<evidence type="ECO:0008006" key="6">
    <source>
        <dbReference type="Google" id="ProtNLM"/>
    </source>
</evidence>
<keyword evidence="2" id="KW-0812">Transmembrane</keyword>
<sequence>MTRAQCAHRIAADKRALLGLLVLGFAIEQAAGQQPQWTFGFANRSPQRLQQCTAVSFTLTGGSNDSYVASPPYTLTAYAIDGSTVTANLGDISADDGSDYAWNAPFAQGERVVLSMVDNDGVEGGVTQAYTVGASDNATCLSASASDITVTVDAATSGSSQANVAACGSVNVSVTGGSAPYQVLIVPVNADGETRVTLPSGQASAALFNGLSSGAQFFVTAQDSTGSYAANSSMLYTTSSGSSSCQSDSQAFGTEPATITATSAGSTTSSSSGGASSSGQDSRSHAGAIAGGVAGGVVALLLLAALIWFISRRKRRDQDSQSFYSAPFKGGNKTSQPGFVAPAAFRSRQDDIATQPQMQQAMRPGAAGSASATSLLATNQAAPAGRAGHQTQPSASSIGSLGSLYGRPLPQPGSSIHRAGSVASVSNQYGLSGAGGMRVTNPDEDMEPIEESSLPYRDSGAEQDIKPASPSDLRAPARWQQHSDSGVTLASGPQIPENTVDIPPAYHHYR</sequence>
<protein>
    <recommendedName>
        <fullName evidence="6">Mid2 domain-containing protein</fullName>
    </recommendedName>
</protein>
<feature type="region of interest" description="Disordered" evidence="1">
    <location>
        <begin position="380"/>
        <end position="418"/>
    </location>
</feature>
<evidence type="ECO:0000256" key="2">
    <source>
        <dbReference type="SAM" id="Phobius"/>
    </source>
</evidence>
<dbReference type="HOGENOM" id="CLU_534274_0_0_1"/>
<evidence type="ECO:0000256" key="1">
    <source>
        <dbReference type="SAM" id="MobiDB-lite"/>
    </source>
</evidence>
<evidence type="ECO:0000256" key="3">
    <source>
        <dbReference type="SAM" id="SignalP"/>
    </source>
</evidence>
<dbReference type="eggNOG" id="ENOG502S35T">
    <property type="taxonomic scope" value="Eukaryota"/>
</dbReference>
<organism evidence="4 5">
    <name type="scientific">Mixia osmundae (strain CBS 9802 / IAM 14324 / JCM 22182 / KY 12970)</name>
    <dbReference type="NCBI Taxonomy" id="764103"/>
    <lineage>
        <taxon>Eukaryota</taxon>
        <taxon>Fungi</taxon>
        <taxon>Dikarya</taxon>
        <taxon>Basidiomycota</taxon>
        <taxon>Pucciniomycotina</taxon>
        <taxon>Mixiomycetes</taxon>
        <taxon>Mixiales</taxon>
        <taxon>Mixiaceae</taxon>
        <taxon>Mixia</taxon>
    </lineage>
</organism>
<dbReference type="Gene3D" id="1.20.5.510">
    <property type="entry name" value="Single helix bin"/>
    <property type="match status" value="1"/>
</dbReference>
<dbReference type="RefSeq" id="XP_014568825.1">
    <property type="nucleotide sequence ID" value="XM_014713339.1"/>
</dbReference>
<feature type="region of interest" description="Disordered" evidence="1">
    <location>
        <begin position="260"/>
        <end position="285"/>
    </location>
</feature>
<dbReference type="OMA" id="AQCAHRI"/>
<keyword evidence="5" id="KW-1185">Reference proteome</keyword>
<feature type="transmembrane region" description="Helical" evidence="2">
    <location>
        <begin position="286"/>
        <end position="310"/>
    </location>
</feature>
<keyword evidence="2" id="KW-1133">Transmembrane helix</keyword>
<gene>
    <name evidence="4" type="primary">Mo06309</name>
    <name evidence="4" type="ORF">E5Q_06309</name>
</gene>
<evidence type="ECO:0000313" key="5">
    <source>
        <dbReference type="Proteomes" id="UP000009131"/>
    </source>
</evidence>
<feature type="signal peptide" evidence="3">
    <location>
        <begin position="1"/>
        <end position="32"/>
    </location>
</feature>
<name>G7E8Z0_MIXOS</name>
<dbReference type="EMBL" id="BABT02000220">
    <property type="protein sequence ID" value="GAA99608.1"/>
    <property type="molecule type" value="Genomic_DNA"/>
</dbReference>